<dbReference type="EMBL" id="WHJH01000031">
    <property type="protein sequence ID" value="NHZ91573.1"/>
    <property type="molecule type" value="Genomic_DNA"/>
</dbReference>
<organism evidence="2 3">
    <name type="scientific">Massilia mucilaginosa</name>
    <dbReference type="NCBI Taxonomy" id="2609282"/>
    <lineage>
        <taxon>Bacteria</taxon>
        <taxon>Pseudomonadati</taxon>
        <taxon>Pseudomonadota</taxon>
        <taxon>Betaproteobacteria</taxon>
        <taxon>Burkholderiales</taxon>
        <taxon>Oxalobacteraceae</taxon>
        <taxon>Telluria group</taxon>
        <taxon>Massilia</taxon>
    </lineage>
</organism>
<gene>
    <name evidence="2" type="ORF">F2P45_21560</name>
</gene>
<dbReference type="Proteomes" id="UP000609726">
    <property type="component" value="Unassembled WGS sequence"/>
</dbReference>
<feature type="transmembrane region" description="Helical" evidence="1">
    <location>
        <begin position="86"/>
        <end position="114"/>
    </location>
</feature>
<evidence type="ECO:0000313" key="3">
    <source>
        <dbReference type="Proteomes" id="UP000609726"/>
    </source>
</evidence>
<accession>A0ABX0NXS0</accession>
<evidence type="ECO:0000256" key="1">
    <source>
        <dbReference type="SAM" id="Phobius"/>
    </source>
</evidence>
<keyword evidence="1" id="KW-1133">Transmembrane helix</keyword>
<proteinExistence type="predicted"/>
<keyword evidence="1" id="KW-0812">Transmembrane</keyword>
<keyword evidence="3" id="KW-1185">Reference proteome</keyword>
<evidence type="ECO:0000313" key="2">
    <source>
        <dbReference type="EMBL" id="NHZ91573.1"/>
    </source>
</evidence>
<protein>
    <submittedName>
        <fullName evidence="2">Uncharacterized protein</fullName>
    </submittedName>
</protein>
<feature type="transmembrane region" description="Helical" evidence="1">
    <location>
        <begin position="20"/>
        <end position="37"/>
    </location>
</feature>
<reference evidence="2 3" key="1">
    <citation type="submission" date="2019-10" db="EMBL/GenBank/DDBJ databases">
        <title>Taxonomy of Antarctic Massilia spp.: description of Massilia rubra sp. nov., Massilia aquatica sp. nov., Massilia mucilaginosa sp. nov., Massilia frigida sp. nov. isolated from streams, lakes and regoliths.</title>
        <authorList>
            <person name="Holochova P."/>
            <person name="Sedlacek I."/>
            <person name="Kralova S."/>
            <person name="Maslanova I."/>
            <person name="Busse H.-J."/>
            <person name="Stankova E."/>
            <person name="Vrbovska V."/>
            <person name="Kovarovic V."/>
            <person name="Bartak M."/>
            <person name="Svec P."/>
            <person name="Pantucek R."/>
        </authorList>
    </citation>
    <scope>NUCLEOTIDE SEQUENCE [LARGE SCALE GENOMIC DNA]</scope>
    <source>
        <strain evidence="2 3">CCM 8733</strain>
    </source>
</reference>
<comment type="caution">
    <text evidence="2">The sequence shown here is derived from an EMBL/GenBank/DDBJ whole genome shotgun (WGS) entry which is preliminary data.</text>
</comment>
<keyword evidence="1" id="KW-0472">Membrane</keyword>
<name>A0ABX0NXS0_9BURK</name>
<dbReference type="RefSeq" id="WP_166879853.1">
    <property type="nucleotide sequence ID" value="NZ_WHJH01000031.1"/>
</dbReference>
<feature type="transmembrane region" description="Helical" evidence="1">
    <location>
        <begin position="44"/>
        <end position="66"/>
    </location>
</feature>
<sequence length="117" mass="13404">MHPIISRTFFGLQPAYYIRQFIYALIPTAIIFNFMFAKKGEFGILWPLYALMIGNVVLYPYARYFVSSVFGLLRGDGTYYVNVMALVLWNLLVLSIVLGIAVFVAPFGLIVLYFQNK</sequence>